<feature type="coiled-coil region" evidence="1">
    <location>
        <begin position="328"/>
        <end position="355"/>
    </location>
</feature>
<keyword evidence="3" id="KW-1185">Reference proteome</keyword>
<dbReference type="InterPro" id="IPR053221">
    <property type="entry name" value="Burnettramic_acid_biosynth"/>
</dbReference>
<dbReference type="PANTHER" id="PTHR38887">
    <property type="entry name" value="CHROMOSOME 21, WHOLE GENOME SHOTGUN SEQUENCE"/>
    <property type="match status" value="1"/>
</dbReference>
<gene>
    <name evidence="2" type="ORF">PAC_18212</name>
</gene>
<reference evidence="2 3" key="1">
    <citation type="submission" date="2016-03" db="EMBL/GenBank/DDBJ databases">
        <authorList>
            <person name="Ploux O."/>
        </authorList>
    </citation>
    <scope>NUCLEOTIDE SEQUENCE [LARGE SCALE GENOMIC DNA]</scope>
    <source>
        <strain evidence="2 3">UAMH 11012</strain>
    </source>
</reference>
<dbReference type="AlphaFoldDB" id="A0A1L7XTF1"/>
<sequence length="410" mass="45392">MSHIYTPSSYSEPTMERVSPSQYQVQDIEGQELIPSAPTSDLLDKPIVIPQSTNLRFMKFMKNLSPFARCYPYSLSTLSSPITDSEFLAFIDRLNHVFVSLPIFQVAHVTGGVLCSVQGVLPAQAIGGVLQVTSLLASAGVSFVRVRKFLKSANADIFAPRGLVCKIMTTKTMMAAINFTEVDKKAKLKLPPLETVHDLGVPHSHNAPASINSDEIKTSSRFEAVSGVRDPRLLRLQALEGYISPLDFDVSEASPESWLSKMGQKPLRWANNRQMKALEKAHEKCQKTRDSKASAVSAATLDSGNTIVEIDNKIEILHSGQGSFVQGSGHESEELERLEMAKKEEEEKRGKTVKDIYGAADKKIEKAYKKEEKVANRILWVVITKVDGTPVEEENLFRVESGMITPEVRE</sequence>
<evidence type="ECO:0000313" key="3">
    <source>
        <dbReference type="Proteomes" id="UP000184330"/>
    </source>
</evidence>
<dbReference type="EMBL" id="FJOG01000053">
    <property type="protein sequence ID" value="CZR68313.1"/>
    <property type="molecule type" value="Genomic_DNA"/>
</dbReference>
<dbReference type="PANTHER" id="PTHR38887:SF1">
    <property type="entry name" value="RAS MODIFICATION PROTEIN ERF4"/>
    <property type="match status" value="1"/>
</dbReference>
<dbReference type="OrthoDB" id="3068835at2759"/>
<evidence type="ECO:0000256" key="1">
    <source>
        <dbReference type="SAM" id="Coils"/>
    </source>
</evidence>
<organism evidence="2 3">
    <name type="scientific">Phialocephala subalpina</name>
    <dbReference type="NCBI Taxonomy" id="576137"/>
    <lineage>
        <taxon>Eukaryota</taxon>
        <taxon>Fungi</taxon>
        <taxon>Dikarya</taxon>
        <taxon>Ascomycota</taxon>
        <taxon>Pezizomycotina</taxon>
        <taxon>Leotiomycetes</taxon>
        <taxon>Helotiales</taxon>
        <taxon>Mollisiaceae</taxon>
        <taxon>Phialocephala</taxon>
        <taxon>Phialocephala fortinii species complex</taxon>
    </lineage>
</organism>
<evidence type="ECO:0000313" key="2">
    <source>
        <dbReference type="EMBL" id="CZR68313.1"/>
    </source>
</evidence>
<dbReference type="Proteomes" id="UP000184330">
    <property type="component" value="Unassembled WGS sequence"/>
</dbReference>
<protein>
    <submittedName>
        <fullName evidence="2">Uncharacterized protein</fullName>
    </submittedName>
</protein>
<keyword evidence="1" id="KW-0175">Coiled coil</keyword>
<accession>A0A1L7XTF1</accession>
<name>A0A1L7XTF1_9HELO</name>
<proteinExistence type="predicted"/>